<comment type="similarity">
    <text evidence="1">Belongs to the geranylgeranyl reductase family. ChlP subfamily.</text>
</comment>
<evidence type="ECO:0000256" key="4">
    <source>
        <dbReference type="ARBA" id="ARBA00022857"/>
    </source>
</evidence>
<keyword evidence="5" id="KW-0560">Oxidoreductase</keyword>
<dbReference type="NCBIfam" id="TIGR02023">
    <property type="entry name" value="BchP-ChlP"/>
    <property type="match status" value="1"/>
</dbReference>
<dbReference type="PANTHER" id="PTHR42685:SF4">
    <property type="entry name" value="GERANYLGERANYL DIPHOSPHATE REDUCTASE, CHLOROPLASTIC"/>
    <property type="match status" value="1"/>
</dbReference>
<evidence type="ECO:0000256" key="8">
    <source>
        <dbReference type="ARBA" id="ARBA00024015"/>
    </source>
</evidence>
<keyword evidence="4" id="KW-0521">NADP</keyword>
<comment type="pathway">
    <text evidence="8">Cofactor biosynthesis; tocopherol biosynthesis.</text>
</comment>
<evidence type="ECO:0000313" key="15">
    <source>
        <dbReference type="EMBL" id="CAD8437193.1"/>
    </source>
</evidence>
<keyword evidence="13" id="KW-0812">Transmembrane</keyword>
<accession>A0A7S0GS88</accession>
<gene>
    <name evidence="15" type="ORF">LAMO00422_LOCUS4354</name>
</gene>
<dbReference type="NCBIfam" id="TIGR02032">
    <property type="entry name" value="GG-red-SF"/>
    <property type="match status" value="1"/>
</dbReference>
<dbReference type="Gene3D" id="3.50.50.60">
    <property type="entry name" value="FAD/NAD(P)-binding domain"/>
    <property type="match status" value="1"/>
</dbReference>
<evidence type="ECO:0000256" key="10">
    <source>
        <dbReference type="ARBA" id="ARBA00047837"/>
    </source>
</evidence>
<dbReference type="EMBL" id="HBEM01006201">
    <property type="protein sequence ID" value="CAD8437193.1"/>
    <property type="molecule type" value="Transcribed_RNA"/>
</dbReference>
<keyword evidence="3" id="KW-0602">Photosynthesis</keyword>
<name>A0A7S0GS88_9EUKA</name>
<dbReference type="InterPro" id="IPR011777">
    <property type="entry name" value="Geranylgeranyl_Rdtase_fam"/>
</dbReference>
<evidence type="ECO:0000256" key="7">
    <source>
        <dbReference type="ARBA" id="ARBA00023444"/>
    </source>
</evidence>
<evidence type="ECO:0000259" key="14">
    <source>
        <dbReference type="Pfam" id="PF22578"/>
    </source>
</evidence>
<dbReference type="AlphaFoldDB" id="A0A7S0GS88"/>
<evidence type="ECO:0000256" key="12">
    <source>
        <dbReference type="ARBA" id="ARBA00067953"/>
    </source>
</evidence>
<dbReference type="GO" id="GO:0015979">
    <property type="term" value="P:photosynthesis"/>
    <property type="evidence" value="ECO:0007669"/>
    <property type="project" value="UniProtKB-KW"/>
</dbReference>
<dbReference type="PANTHER" id="PTHR42685">
    <property type="entry name" value="GERANYLGERANYL DIPHOSPHATE REDUCTASE"/>
    <property type="match status" value="1"/>
</dbReference>
<dbReference type="GO" id="GO:0045550">
    <property type="term" value="F:geranylgeranyl reductase activity"/>
    <property type="evidence" value="ECO:0007669"/>
    <property type="project" value="InterPro"/>
</dbReference>
<feature type="transmembrane region" description="Helical" evidence="13">
    <location>
        <begin position="21"/>
        <end position="41"/>
    </location>
</feature>
<evidence type="ECO:0000256" key="5">
    <source>
        <dbReference type="ARBA" id="ARBA00023002"/>
    </source>
</evidence>
<dbReference type="InterPro" id="IPR054715">
    <property type="entry name" value="GGR_cat"/>
</dbReference>
<keyword evidence="6" id="KW-0149">Chlorophyll biosynthesis</keyword>
<evidence type="ECO:0000256" key="2">
    <source>
        <dbReference type="ARBA" id="ARBA00012380"/>
    </source>
</evidence>
<dbReference type="EC" id="1.3.1.83" evidence="2"/>
<dbReference type="InterPro" id="IPR011774">
    <property type="entry name" value="Geranylgeranyl_Rdtase_pln/cyn"/>
</dbReference>
<dbReference type="InterPro" id="IPR010253">
    <property type="entry name" value="BchP_ChlP_pln/prok"/>
</dbReference>
<comment type="catalytic activity">
    <reaction evidence="10">
        <text>phytyl diphosphate + 3 NADP(+) = geranylgeranyl diphosphate + 3 NADPH + 3 H(+)</text>
        <dbReference type="Rhea" id="RHEA:26229"/>
        <dbReference type="ChEBI" id="CHEBI:15378"/>
        <dbReference type="ChEBI" id="CHEBI:57533"/>
        <dbReference type="ChEBI" id="CHEBI:57783"/>
        <dbReference type="ChEBI" id="CHEBI:58349"/>
        <dbReference type="ChEBI" id="CHEBI:75434"/>
        <dbReference type="EC" id="1.3.1.83"/>
    </reaction>
</comment>
<evidence type="ECO:0000256" key="11">
    <source>
        <dbReference type="ARBA" id="ARBA00058147"/>
    </source>
</evidence>
<sequence>MYASVETAAIPAYRRARRSPLKLLAGACCVLACMVLAMGYMSQSSALKSALITAAQSQTMRPATGGRMGFVSREGAAPMGSTGHVLKDNIVKMPKGTKFHCNWVAGGRALHANAKADGSKYRIGVIGGGPSGSAAAEVFAKDKNLETFIFERKMDNIKPCGGAIPLCMVDEFDLPESVIDRKVRRMKMISPSNRVVDVGRTLKPGEYIGMTRREILDGFLRNRSVDLGAVPINGLVTKIDTPAVGSSEPYIVHYQDYGDKSAGGAGTPKTMEFDVLIGADGANSRVAKAIDAGEYNYAIAFQERIAINDEQMKYYEELAEMYVGDDVSPDFYAWVFPKYDHVGVGTGTVINRPDIPKYQKAIRERCKERIEGGKIIKVEAHPIPEHPRPRRVQGRAALVGDAAGYVTKCSGEGIYFAAKSGRMAAEAIVKLMQEGSRLPTQQEIEDTYIADYDKKYQATYVVLDLLQKVFYSSNAAREAFVEMCDSDYVQKVTFDSYLYKTVQGGNPVDDIKLLFNTLGSIFRAQATTPKDREFSNPVESLKRL</sequence>
<keyword evidence="13" id="KW-1133">Transmembrane helix</keyword>
<protein>
    <recommendedName>
        <fullName evidence="12">Geranylgeranyl diphosphate reductase, chloroplastic</fullName>
        <ecNumber evidence="2">1.3.1.83</ecNumber>
    </recommendedName>
    <alternativeName>
        <fullName evidence="9">Geranylgeranyl reductase</fullName>
    </alternativeName>
</protein>
<feature type="domain" description="Digeranylgeranylglycerophospholipid reductase catalytic" evidence="14">
    <location>
        <begin position="299"/>
        <end position="377"/>
    </location>
</feature>
<proteinExistence type="inferred from homology"/>
<dbReference type="Pfam" id="PF22578">
    <property type="entry name" value="GGR_cat"/>
    <property type="match status" value="1"/>
</dbReference>
<dbReference type="SUPFAM" id="SSF51905">
    <property type="entry name" value="FAD/NAD(P)-binding domain"/>
    <property type="match status" value="1"/>
</dbReference>
<dbReference type="GO" id="GO:0102067">
    <property type="term" value="F:geranylgeranyl diphosphate reductase activity"/>
    <property type="evidence" value="ECO:0007669"/>
    <property type="project" value="UniProtKB-EC"/>
</dbReference>
<dbReference type="GO" id="GO:0015995">
    <property type="term" value="P:chlorophyll biosynthetic process"/>
    <property type="evidence" value="ECO:0007669"/>
    <property type="project" value="UniProtKB-KW"/>
</dbReference>
<evidence type="ECO:0000256" key="9">
    <source>
        <dbReference type="ARBA" id="ARBA00033069"/>
    </source>
</evidence>
<dbReference type="PRINTS" id="PR00420">
    <property type="entry name" value="RNGMNOXGNASE"/>
</dbReference>
<comment type="function">
    <text evidence="11">Catalyzes the reduction of geranylgeranyl diphosphate to phytyl diphosphate, providing phytol for both tocopherol and chlorophyll synthesis.</text>
</comment>
<dbReference type="NCBIfam" id="TIGR02028">
    <property type="entry name" value="ChlP"/>
    <property type="match status" value="1"/>
</dbReference>
<evidence type="ECO:0000256" key="13">
    <source>
        <dbReference type="SAM" id="Phobius"/>
    </source>
</evidence>
<dbReference type="InterPro" id="IPR050407">
    <property type="entry name" value="Geranylgeranyl_reductase"/>
</dbReference>
<dbReference type="InterPro" id="IPR036188">
    <property type="entry name" value="FAD/NAD-bd_sf"/>
</dbReference>
<organism evidence="15">
    <name type="scientific">Amorphochlora amoebiformis</name>
    <dbReference type="NCBI Taxonomy" id="1561963"/>
    <lineage>
        <taxon>Eukaryota</taxon>
        <taxon>Sar</taxon>
        <taxon>Rhizaria</taxon>
        <taxon>Cercozoa</taxon>
        <taxon>Chlorarachniophyceae</taxon>
        <taxon>Amorphochlora</taxon>
    </lineage>
</organism>
<dbReference type="FunFam" id="3.50.50.60:FF:000083">
    <property type="entry name" value="Geranylgeranyl diphosphate reductase"/>
    <property type="match status" value="1"/>
</dbReference>
<comment type="pathway">
    <text evidence="7">Porphyrin-containing compound metabolism.</text>
</comment>
<evidence type="ECO:0000256" key="1">
    <source>
        <dbReference type="ARBA" id="ARBA00006632"/>
    </source>
</evidence>
<reference evidence="15" key="1">
    <citation type="submission" date="2021-01" db="EMBL/GenBank/DDBJ databases">
        <authorList>
            <person name="Corre E."/>
            <person name="Pelletier E."/>
            <person name="Niang G."/>
            <person name="Scheremetjew M."/>
            <person name="Finn R."/>
            <person name="Kale V."/>
            <person name="Holt S."/>
            <person name="Cochrane G."/>
            <person name="Meng A."/>
            <person name="Brown T."/>
            <person name="Cohen L."/>
        </authorList>
    </citation>
    <scope>NUCLEOTIDE SEQUENCE</scope>
    <source>
        <strain evidence="15">CCMP2058</strain>
    </source>
</reference>
<keyword evidence="13" id="KW-0472">Membrane</keyword>
<evidence type="ECO:0000256" key="3">
    <source>
        <dbReference type="ARBA" id="ARBA00022531"/>
    </source>
</evidence>
<evidence type="ECO:0000256" key="6">
    <source>
        <dbReference type="ARBA" id="ARBA00023171"/>
    </source>
</evidence>